<name>A0A5J4YTI2_PORPP</name>
<dbReference type="SMART" id="SM00729">
    <property type="entry name" value="Elp3"/>
    <property type="match status" value="1"/>
</dbReference>
<dbReference type="InterPro" id="IPR045784">
    <property type="entry name" value="Radical_SAM_N2"/>
</dbReference>
<proteinExistence type="predicted"/>
<dbReference type="SFLD" id="SFLDS00029">
    <property type="entry name" value="Radical_SAM"/>
    <property type="match status" value="1"/>
</dbReference>
<accession>A0A5J4YTI2</accession>
<dbReference type="AlphaFoldDB" id="A0A5J4YTI2"/>
<dbReference type="InterPro" id="IPR023404">
    <property type="entry name" value="rSAM_horseshoe"/>
</dbReference>
<dbReference type="Pfam" id="PF04055">
    <property type="entry name" value="Radical_SAM"/>
    <property type="match status" value="1"/>
</dbReference>
<keyword evidence="3" id="KW-1185">Reference proteome</keyword>
<evidence type="ECO:0000313" key="3">
    <source>
        <dbReference type="Proteomes" id="UP000324585"/>
    </source>
</evidence>
<feature type="domain" description="Elp3/MiaA/NifB-like radical SAM core" evidence="1">
    <location>
        <begin position="322"/>
        <end position="538"/>
    </location>
</feature>
<dbReference type="InterPro" id="IPR058240">
    <property type="entry name" value="rSAM_sf"/>
</dbReference>
<gene>
    <name evidence="2" type="ORF">FVE85_2729</name>
</gene>
<protein>
    <recommendedName>
        <fullName evidence="1">Elp3/MiaA/NifB-like radical SAM core domain-containing protein</fullName>
    </recommendedName>
</protein>
<evidence type="ECO:0000259" key="1">
    <source>
        <dbReference type="SMART" id="SM00729"/>
    </source>
</evidence>
<dbReference type="PANTHER" id="PTHR42731:SF1">
    <property type="entry name" value="RADICAL SAM DOMAIN PROTEIN"/>
    <property type="match status" value="1"/>
</dbReference>
<dbReference type="InterPro" id="IPR007197">
    <property type="entry name" value="rSAM"/>
</dbReference>
<dbReference type="Gene3D" id="3.40.50.280">
    <property type="entry name" value="Cobalamin-binding domain"/>
    <property type="match status" value="1"/>
</dbReference>
<sequence>MAFLVAVPHARVPGANAPLPQCAQNRPAHSRPVVPMAERRRSRHSPCVAMSSVGLEHSVVNTGMPLHERMANMPRFAAAERRVDPFAGSQRADMREGDSDAEAVNMLNVVYAYPSTYAVGICSLGYQLVHEALRKMRHVSTARLFTDACERLPAQIDVLGISLSWELDYVNIMQHFTLLGIPMMSIERNAPREDASAPYPLVFGGGPVLSANPEPFAEFFDVVLLGDGEELLPEFIEALQRLRSSTKSRRELLIELAKGVPGVYVPQLFEIEYESSVGPIAAIRLAEDARQAGVPETVQKRTFRGRQLATSTIVTEYSAWENIFMVEAVRSCPEMCRFCLASYVTLPFRATDVDNFLIPSIESAMRVTDRIGILGASVTQHPQWDAVVDALLEPRFDGLRISLSSVRTNTVTQRLAEMLVKHGSKSITIAVESGSKRVREIVNKKLAQEDIEKAVLSACRGGLSSLKLYGMTGIPGESDEDVRLTIEMFARLKELVKKEKSSLKLTFGCSTFVPKAHTPFQWFGVRPEAQKRLKTIEKNLKKIGVDFRPESYKWSVIQALLARGDRRIMKVLIMAVAYGDSFGAFNRVFKALKGQVPPLEMYAFEDYPLDRQLPWSHLRTAIAPELIEDHFRSSEQVMSVEV</sequence>
<dbReference type="Proteomes" id="UP000324585">
    <property type="component" value="Unassembled WGS sequence"/>
</dbReference>
<dbReference type="SUPFAM" id="SSF102114">
    <property type="entry name" value="Radical SAM enzymes"/>
    <property type="match status" value="1"/>
</dbReference>
<comment type="caution">
    <text evidence="2">The sequence shown here is derived from an EMBL/GenBank/DDBJ whole genome shotgun (WGS) entry which is preliminary data.</text>
</comment>
<dbReference type="OrthoDB" id="2013947at2759"/>
<organism evidence="2 3">
    <name type="scientific">Porphyridium purpureum</name>
    <name type="common">Red alga</name>
    <name type="synonym">Porphyridium cruentum</name>
    <dbReference type="NCBI Taxonomy" id="35688"/>
    <lineage>
        <taxon>Eukaryota</taxon>
        <taxon>Rhodophyta</taxon>
        <taxon>Bangiophyceae</taxon>
        <taxon>Porphyridiales</taxon>
        <taxon>Porphyridiaceae</taxon>
        <taxon>Porphyridium</taxon>
    </lineage>
</organism>
<dbReference type="GO" id="GO:0003824">
    <property type="term" value="F:catalytic activity"/>
    <property type="evidence" value="ECO:0007669"/>
    <property type="project" value="InterPro"/>
</dbReference>
<dbReference type="EMBL" id="VRMN01000004">
    <property type="protein sequence ID" value="KAA8494488.1"/>
    <property type="molecule type" value="Genomic_DNA"/>
</dbReference>
<dbReference type="Gene3D" id="3.80.30.20">
    <property type="entry name" value="tm_1862 like domain"/>
    <property type="match status" value="1"/>
</dbReference>
<evidence type="ECO:0000313" key="2">
    <source>
        <dbReference type="EMBL" id="KAA8494488.1"/>
    </source>
</evidence>
<reference evidence="3" key="1">
    <citation type="journal article" date="2019" name="Nat. Commun.">
        <title>Expansion of phycobilisome linker gene families in mesophilic red algae.</title>
        <authorList>
            <person name="Lee J."/>
            <person name="Kim D."/>
            <person name="Bhattacharya D."/>
            <person name="Yoon H.S."/>
        </authorList>
    </citation>
    <scope>NUCLEOTIDE SEQUENCE [LARGE SCALE GENOMIC DNA]</scope>
    <source>
        <strain evidence="3">CCMP 1328</strain>
    </source>
</reference>
<dbReference type="Pfam" id="PF19864">
    <property type="entry name" value="Radical_SAM_N2"/>
    <property type="match status" value="1"/>
</dbReference>
<dbReference type="InterPro" id="IPR006638">
    <property type="entry name" value="Elp3/MiaA/NifB-like_rSAM"/>
</dbReference>
<dbReference type="GO" id="GO:0051536">
    <property type="term" value="F:iron-sulfur cluster binding"/>
    <property type="evidence" value="ECO:0007669"/>
    <property type="project" value="InterPro"/>
</dbReference>
<dbReference type="PANTHER" id="PTHR42731">
    <property type="entry name" value="SLL1084 PROTEIN"/>
    <property type="match status" value="1"/>
</dbReference>
<dbReference type="SFLD" id="SFLDG01082">
    <property type="entry name" value="B12-binding_domain_containing"/>
    <property type="match status" value="1"/>
</dbReference>